<feature type="transmembrane region" description="Helical" evidence="11">
    <location>
        <begin position="198"/>
        <end position="216"/>
    </location>
</feature>
<evidence type="ECO:0000259" key="12">
    <source>
        <dbReference type="PROSITE" id="PS51371"/>
    </source>
</evidence>
<dbReference type="InterPro" id="IPR050368">
    <property type="entry name" value="ClC-type_chloride_channel"/>
</dbReference>
<keyword evidence="14" id="KW-1185">Reference proteome</keyword>
<evidence type="ECO:0000256" key="1">
    <source>
        <dbReference type="ARBA" id="ARBA00004141"/>
    </source>
</evidence>
<feature type="transmembrane region" description="Helical" evidence="11">
    <location>
        <begin position="276"/>
        <end position="300"/>
    </location>
</feature>
<evidence type="ECO:0000256" key="8">
    <source>
        <dbReference type="ARBA" id="ARBA00023214"/>
    </source>
</evidence>
<feature type="domain" description="CBS" evidence="12">
    <location>
        <begin position="466"/>
        <end position="524"/>
    </location>
</feature>
<comment type="caution">
    <text evidence="13">The sequence shown here is derived from an EMBL/GenBank/DDBJ whole genome shotgun (WGS) entry which is preliminary data.</text>
</comment>
<evidence type="ECO:0000256" key="3">
    <source>
        <dbReference type="ARBA" id="ARBA00022692"/>
    </source>
</evidence>
<evidence type="ECO:0000313" key="14">
    <source>
        <dbReference type="Proteomes" id="UP000290204"/>
    </source>
</evidence>
<dbReference type="InterPro" id="IPR000644">
    <property type="entry name" value="CBS_dom"/>
</dbReference>
<accession>A0A4Q1CMN5</accession>
<keyword evidence="4 11" id="KW-1133">Transmembrane helix</keyword>
<dbReference type="InterPro" id="IPR046342">
    <property type="entry name" value="CBS_dom_sf"/>
</dbReference>
<dbReference type="GO" id="GO:0034707">
    <property type="term" value="C:chloride channel complex"/>
    <property type="evidence" value="ECO:0007669"/>
    <property type="project" value="UniProtKB-KW"/>
</dbReference>
<feature type="transmembrane region" description="Helical" evidence="11">
    <location>
        <begin position="160"/>
        <end position="186"/>
    </location>
</feature>
<feature type="transmembrane region" description="Helical" evidence="11">
    <location>
        <begin position="412"/>
        <end position="432"/>
    </location>
</feature>
<feature type="transmembrane region" description="Helical" evidence="11">
    <location>
        <begin position="24"/>
        <end position="44"/>
    </location>
</feature>
<evidence type="ECO:0000256" key="11">
    <source>
        <dbReference type="SAM" id="Phobius"/>
    </source>
</evidence>
<keyword evidence="8" id="KW-0868">Chloride</keyword>
<protein>
    <submittedName>
        <fullName evidence="13">Chloride channel protein</fullName>
    </submittedName>
</protein>
<name>A0A4Q1CMN5_9BACT</name>
<dbReference type="EMBL" id="SDHW01000001">
    <property type="protein sequence ID" value="RXK62296.1"/>
    <property type="molecule type" value="Genomic_DNA"/>
</dbReference>
<dbReference type="SUPFAM" id="SSF54631">
    <property type="entry name" value="CBS-domain pair"/>
    <property type="match status" value="1"/>
</dbReference>
<organism evidence="13 14">
    <name type="scientific">Lacibacter luteus</name>
    <dbReference type="NCBI Taxonomy" id="2508719"/>
    <lineage>
        <taxon>Bacteria</taxon>
        <taxon>Pseudomonadati</taxon>
        <taxon>Bacteroidota</taxon>
        <taxon>Chitinophagia</taxon>
        <taxon>Chitinophagales</taxon>
        <taxon>Chitinophagaceae</taxon>
        <taxon>Lacibacter</taxon>
    </lineage>
</organism>
<dbReference type="CDD" id="cd00400">
    <property type="entry name" value="Voltage_gated_ClC"/>
    <property type="match status" value="1"/>
</dbReference>
<dbReference type="SUPFAM" id="SSF81340">
    <property type="entry name" value="Clc chloride channel"/>
    <property type="match status" value="1"/>
</dbReference>
<feature type="transmembrane region" description="Helical" evidence="11">
    <location>
        <begin position="236"/>
        <end position="256"/>
    </location>
</feature>
<evidence type="ECO:0000256" key="4">
    <source>
        <dbReference type="ARBA" id="ARBA00022989"/>
    </source>
</evidence>
<keyword evidence="10" id="KW-0129">CBS domain</keyword>
<keyword evidence="7" id="KW-0869">Chloride channel</keyword>
<keyword evidence="2" id="KW-0813">Transport</keyword>
<dbReference type="PANTHER" id="PTHR43427:SF6">
    <property type="entry name" value="CHLORIDE CHANNEL PROTEIN CLC-E"/>
    <property type="match status" value="1"/>
</dbReference>
<dbReference type="PANTHER" id="PTHR43427">
    <property type="entry name" value="CHLORIDE CHANNEL PROTEIN CLC-E"/>
    <property type="match status" value="1"/>
</dbReference>
<keyword evidence="9" id="KW-0407">Ion channel</keyword>
<dbReference type="Pfam" id="PF00654">
    <property type="entry name" value="Voltage_CLC"/>
    <property type="match status" value="1"/>
</dbReference>
<dbReference type="InterPro" id="IPR014743">
    <property type="entry name" value="Cl-channel_core"/>
</dbReference>
<dbReference type="Proteomes" id="UP000290204">
    <property type="component" value="Unassembled WGS sequence"/>
</dbReference>
<gene>
    <name evidence="13" type="ORF">ESA94_04600</name>
</gene>
<feature type="transmembrane region" description="Helical" evidence="11">
    <location>
        <begin position="382"/>
        <end position="406"/>
    </location>
</feature>
<comment type="subcellular location">
    <subcellularLocation>
        <location evidence="1">Membrane</location>
        <topology evidence="1">Multi-pass membrane protein</topology>
    </subcellularLocation>
</comment>
<keyword evidence="6 11" id="KW-0472">Membrane</keyword>
<dbReference type="PRINTS" id="PR00762">
    <property type="entry name" value="CLCHANNEL"/>
</dbReference>
<feature type="transmembrane region" description="Helical" evidence="11">
    <location>
        <begin position="350"/>
        <end position="370"/>
    </location>
</feature>
<dbReference type="InterPro" id="IPR001807">
    <property type="entry name" value="ClC"/>
</dbReference>
<dbReference type="Gene3D" id="3.10.580.10">
    <property type="entry name" value="CBS-domain"/>
    <property type="match status" value="1"/>
</dbReference>
<dbReference type="OrthoDB" id="9812438at2"/>
<dbReference type="Gene3D" id="1.10.3080.10">
    <property type="entry name" value="Clc chloride channel"/>
    <property type="match status" value="1"/>
</dbReference>
<evidence type="ECO:0000256" key="6">
    <source>
        <dbReference type="ARBA" id="ARBA00023136"/>
    </source>
</evidence>
<dbReference type="PROSITE" id="PS51371">
    <property type="entry name" value="CBS"/>
    <property type="match status" value="1"/>
</dbReference>
<evidence type="ECO:0000256" key="9">
    <source>
        <dbReference type="ARBA" id="ARBA00023303"/>
    </source>
</evidence>
<keyword evidence="5" id="KW-0406">Ion transport</keyword>
<evidence type="ECO:0000256" key="5">
    <source>
        <dbReference type="ARBA" id="ARBA00023065"/>
    </source>
</evidence>
<evidence type="ECO:0000256" key="2">
    <source>
        <dbReference type="ARBA" id="ARBA00022448"/>
    </source>
</evidence>
<sequence>MFMSLRTVVRNINRYRVARISDRNFLLIASIIVGVAMGFVAVLLKKSVHALQLALGGLFKDNAWEFLFYLLPLIGILLTVFYVQKIRKGKTGSGISSIIQSVSKRHGNVSPDNMYTHMVGSAITVGFGGSVGLEAPIVATGSAVGANIARIFLLSHKERVVLLACGAAAGIAAVFNTPVAGVLFAMEVLIAEFSIPTFIPILIASASGAVVSRLMYDEHLFYLLTKEWRVDAIPFYLLLGGLCGLISVYFMRMYFWTEKKFAAVKTVVPKAIGGGLLLGLLIFCFPVLYGEGYSTMAALFQNNSDKLLNNTFYKEWITNPYVFLVIIAGIVFFKVIASSLTLHAGGNGGVFAPTLFTGAVTGFGFAYFFNATGWKELLTVNFVAAGMAGILSGVVHAPLTAIFLIAEVTGGYTLFVPLMIVAAVSYFISRAFEPYSIYTEKLAQKGFKIDDRELVLLNNIKPESIIDRKYIALKYDDSFRKLSNAFLITDQTVFPVLNDEQKLTGLVYIDDVKSILLREELFDKTSVADVSVKPQYSISVKDDIQKIMRLFDISELWHIPVINADGAFIGFADKRILLGLLRETLNAHHLSEQL</sequence>
<evidence type="ECO:0000256" key="10">
    <source>
        <dbReference type="PROSITE-ProRule" id="PRU00703"/>
    </source>
</evidence>
<dbReference type="AlphaFoldDB" id="A0A4Q1CMN5"/>
<feature type="transmembrane region" description="Helical" evidence="11">
    <location>
        <begin position="64"/>
        <end position="83"/>
    </location>
</feature>
<feature type="transmembrane region" description="Helical" evidence="11">
    <location>
        <begin position="321"/>
        <end position="344"/>
    </location>
</feature>
<dbReference type="GO" id="GO:0005254">
    <property type="term" value="F:chloride channel activity"/>
    <property type="evidence" value="ECO:0007669"/>
    <property type="project" value="UniProtKB-KW"/>
</dbReference>
<proteinExistence type="predicted"/>
<evidence type="ECO:0000313" key="13">
    <source>
        <dbReference type="EMBL" id="RXK62296.1"/>
    </source>
</evidence>
<evidence type="ECO:0000256" key="7">
    <source>
        <dbReference type="ARBA" id="ARBA00023173"/>
    </source>
</evidence>
<keyword evidence="3 11" id="KW-0812">Transmembrane</keyword>
<reference evidence="13 14" key="1">
    <citation type="submission" date="2019-01" db="EMBL/GenBank/DDBJ databases">
        <title>Lacibacter sp. strain TTM-7.</title>
        <authorList>
            <person name="Chen W.-M."/>
        </authorList>
    </citation>
    <scope>NUCLEOTIDE SEQUENCE [LARGE SCALE GENOMIC DNA]</scope>
    <source>
        <strain evidence="13 14">TTM-7</strain>
    </source>
</reference>